<name>A0ABU7RL87_9ACTN</name>
<gene>
    <name evidence="2" type="ORF">V1633_02015</name>
</gene>
<keyword evidence="3" id="KW-1185">Reference proteome</keyword>
<sequence>MSENSWDAFTRSLTEVLARLPVDGILVVVKADNRSHYVQFSQSSDELYAEVASSPDPPNLISVSPAAEEALRKAGWQEPDRSRSEMNWSYELPWPAPWESYLELSLTVTTFLRDTLAVDSPMSLVHRSWLAETNEPLRLPALGIPPAPEEAGPA</sequence>
<proteinExistence type="predicted"/>
<evidence type="ECO:0000313" key="3">
    <source>
        <dbReference type="Proteomes" id="UP001332243"/>
    </source>
</evidence>
<dbReference type="InterPro" id="IPR054344">
    <property type="entry name" value="TY-Chap_N"/>
</dbReference>
<comment type="caution">
    <text evidence="2">The sequence shown here is derived from an EMBL/GenBank/DDBJ whole genome shotgun (WGS) entry which is preliminary data.</text>
</comment>
<dbReference type="EMBL" id="JAZGQK010000001">
    <property type="protein sequence ID" value="MEE6257264.1"/>
    <property type="molecule type" value="Genomic_DNA"/>
</dbReference>
<evidence type="ECO:0000259" key="1">
    <source>
        <dbReference type="Pfam" id="PF22552"/>
    </source>
</evidence>
<feature type="domain" description="TY-Chap N-terminal" evidence="1">
    <location>
        <begin position="5"/>
        <end position="124"/>
    </location>
</feature>
<dbReference type="RefSeq" id="WP_331212341.1">
    <property type="nucleotide sequence ID" value="NZ_JAZGQK010000001.1"/>
</dbReference>
<dbReference type="Pfam" id="PF22552">
    <property type="entry name" value="TY-Chap3"/>
    <property type="match status" value="1"/>
</dbReference>
<dbReference type="Proteomes" id="UP001332243">
    <property type="component" value="Unassembled WGS sequence"/>
</dbReference>
<accession>A0ABU7RL87</accession>
<organism evidence="2 3">
    <name type="scientific">Plantactinospora sonchi</name>
    <dbReference type="NCBI Taxonomy" id="1544735"/>
    <lineage>
        <taxon>Bacteria</taxon>
        <taxon>Bacillati</taxon>
        <taxon>Actinomycetota</taxon>
        <taxon>Actinomycetes</taxon>
        <taxon>Micromonosporales</taxon>
        <taxon>Micromonosporaceae</taxon>
        <taxon>Plantactinospora</taxon>
    </lineage>
</organism>
<evidence type="ECO:0000313" key="2">
    <source>
        <dbReference type="EMBL" id="MEE6257264.1"/>
    </source>
</evidence>
<reference evidence="2 3" key="1">
    <citation type="submission" date="2024-01" db="EMBL/GenBank/DDBJ databases">
        <title>Genome insights into Plantactinospora sonchi sp. nov.</title>
        <authorList>
            <person name="Wang L."/>
        </authorList>
    </citation>
    <scope>NUCLEOTIDE SEQUENCE [LARGE SCALE GENOMIC DNA]</scope>
    <source>
        <strain evidence="2 3">NEAU-QY2</strain>
    </source>
</reference>
<protein>
    <recommendedName>
        <fullName evidence="1">TY-Chap N-terminal domain-containing protein</fullName>
    </recommendedName>
</protein>